<evidence type="ECO:0000256" key="11">
    <source>
        <dbReference type="ARBA" id="ARBA00022989"/>
    </source>
</evidence>
<name>A0AAD5G4K2_AMBAR</name>
<dbReference type="InterPro" id="IPR000858">
    <property type="entry name" value="S_locus_glycoprot_dom"/>
</dbReference>
<dbReference type="PROSITE" id="PS50948">
    <property type="entry name" value="PAN"/>
    <property type="match status" value="1"/>
</dbReference>
<evidence type="ECO:0000256" key="7">
    <source>
        <dbReference type="ARBA" id="ARBA00022729"/>
    </source>
</evidence>
<dbReference type="PANTHER" id="PTHR27002:SF932">
    <property type="entry name" value="RECEPTOR-LIKE SERINE_THREONINE-PROTEIN KINASE"/>
    <property type="match status" value="1"/>
</dbReference>
<keyword evidence="6 17" id="KW-0812">Transmembrane</keyword>
<evidence type="ECO:0000256" key="12">
    <source>
        <dbReference type="ARBA" id="ARBA00023136"/>
    </source>
</evidence>
<comment type="caution">
    <text evidence="21">The sequence shown here is derived from an EMBL/GenBank/DDBJ whole genome shotgun (WGS) entry which is preliminary data.</text>
</comment>
<gene>
    <name evidence="21" type="ORF">M8C21_006089</name>
</gene>
<proteinExistence type="predicted"/>
<evidence type="ECO:0000256" key="9">
    <source>
        <dbReference type="ARBA" id="ARBA00022777"/>
    </source>
</evidence>
<evidence type="ECO:0000256" key="10">
    <source>
        <dbReference type="ARBA" id="ARBA00022840"/>
    </source>
</evidence>
<keyword evidence="5" id="KW-0808">Transferase</keyword>
<dbReference type="Pfam" id="PF07714">
    <property type="entry name" value="PK_Tyr_Ser-Thr"/>
    <property type="match status" value="1"/>
</dbReference>
<dbReference type="InterPro" id="IPR003609">
    <property type="entry name" value="Pan_app"/>
</dbReference>
<dbReference type="SMART" id="SM00108">
    <property type="entry name" value="B_lectin"/>
    <property type="match status" value="1"/>
</dbReference>
<evidence type="ECO:0000256" key="6">
    <source>
        <dbReference type="ARBA" id="ARBA00022692"/>
    </source>
</evidence>
<dbReference type="GO" id="GO:0005524">
    <property type="term" value="F:ATP binding"/>
    <property type="evidence" value="ECO:0007669"/>
    <property type="project" value="UniProtKB-KW"/>
</dbReference>
<evidence type="ECO:0000256" key="3">
    <source>
        <dbReference type="ARBA" id="ARBA00022475"/>
    </source>
</evidence>
<evidence type="ECO:0000259" key="20">
    <source>
        <dbReference type="PROSITE" id="PS50948"/>
    </source>
</evidence>
<dbReference type="CDD" id="cd14066">
    <property type="entry name" value="STKc_IRAK"/>
    <property type="match status" value="1"/>
</dbReference>
<keyword evidence="3" id="KW-1003">Cell membrane</keyword>
<dbReference type="EMBL" id="JAMZMK010011277">
    <property type="protein sequence ID" value="KAI7728022.1"/>
    <property type="molecule type" value="Genomic_DNA"/>
</dbReference>
<dbReference type="InterPro" id="IPR024171">
    <property type="entry name" value="SRK-like_kinase"/>
</dbReference>
<organism evidence="21 22">
    <name type="scientific">Ambrosia artemisiifolia</name>
    <name type="common">Common ragweed</name>
    <dbReference type="NCBI Taxonomy" id="4212"/>
    <lineage>
        <taxon>Eukaryota</taxon>
        <taxon>Viridiplantae</taxon>
        <taxon>Streptophyta</taxon>
        <taxon>Embryophyta</taxon>
        <taxon>Tracheophyta</taxon>
        <taxon>Spermatophyta</taxon>
        <taxon>Magnoliopsida</taxon>
        <taxon>eudicotyledons</taxon>
        <taxon>Gunneridae</taxon>
        <taxon>Pentapetalae</taxon>
        <taxon>asterids</taxon>
        <taxon>campanulids</taxon>
        <taxon>Asterales</taxon>
        <taxon>Asteraceae</taxon>
        <taxon>Asteroideae</taxon>
        <taxon>Heliantheae alliance</taxon>
        <taxon>Heliantheae</taxon>
        <taxon>Ambrosia</taxon>
    </lineage>
</organism>
<dbReference type="InterPro" id="IPR021820">
    <property type="entry name" value="S-locus_recpt_kinase_C"/>
</dbReference>
<keyword evidence="22" id="KW-1185">Reference proteome</keyword>
<comment type="subcellular location">
    <subcellularLocation>
        <location evidence="1">Cell membrane</location>
        <topology evidence="1">Single-pass type I membrane protein</topology>
    </subcellularLocation>
</comment>
<evidence type="ECO:0000256" key="1">
    <source>
        <dbReference type="ARBA" id="ARBA00004251"/>
    </source>
</evidence>
<dbReference type="InterPro" id="IPR001480">
    <property type="entry name" value="Bulb-type_lectin_dom"/>
</dbReference>
<keyword evidence="12 17" id="KW-0472">Membrane</keyword>
<keyword evidence="4" id="KW-0723">Serine/threonine-protein kinase</keyword>
<dbReference type="FunFam" id="3.30.200.20:FF:000195">
    <property type="entry name" value="G-type lectin S-receptor-like serine/threonine-protein kinase"/>
    <property type="match status" value="1"/>
</dbReference>
<feature type="non-terminal residue" evidence="21">
    <location>
        <position position="1"/>
    </location>
</feature>
<comment type="catalytic activity">
    <reaction evidence="15">
        <text>L-threonyl-[protein] + ATP = O-phospho-L-threonyl-[protein] + ADP + H(+)</text>
        <dbReference type="Rhea" id="RHEA:46608"/>
        <dbReference type="Rhea" id="RHEA-COMP:11060"/>
        <dbReference type="Rhea" id="RHEA-COMP:11605"/>
        <dbReference type="ChEBI" id="CHEBI:15378"/>
        <dbReference type="ChEBI" id="CHEBI:30013"/>
        <dbReference type="ChEBI" id="CHEBI:30616"/>
        <dbReference type="ChEBI" id="CHEBI:61977"/>
        <dbReference type="ChEBI" id="CHEBI:456216"/>
        <dbReference type="EC" id="2.7.11.1"/>
    </reaction>
</comment>
<evidence type="ECO:0000256" key="2">
    <source>
        <dbReference type="ARBA" id="ARBA00012513"/>
    </source>
</evidence>
<dbReference type="CDD" id="cd00028">
    <property type="entry name" value="B_lectin"/>
    <property type="match status" value="1"/>
</dbReference>
<dbReference type="Pfam" id="PF11883">
    <property type="entry name" value="DUF3403"/>
    <property type="match status" value="1"/>
</dbReference>
<dbReference type="Gene3D" id="1.10.510.10">
    <property type="entry name" value="Transferase(Phosphotransferase) domain 1"/>
    <property type="match status" value="1"/>
</dbReference>
<dbReference type="Pfam" id="PF01453">
    <property type="entry name" value="B_lectin"/>
    <property type="match status" value="1"/>
</dbReference>
<dbReference type="Pfam" id="PF00954">
    <property type="entry name" value="S_locus_glycop"/>
    <property type="match status" value="1"/>
</dbReference>
<keyword evidence="7" id="KW-0732">Signal</keyword>
<evidence type="ECO:0000256" key="14">
    <source>
        <dbReference type="ARBA" id="ARBA00023180"/>
    </source>
</evidence>
<dbReference type="Pfam" id="PF08276">
    <property type="entry name" value="PAN_2"/>
    <property type="match status" value="1"/>
</dbReference>
<dbReference type="Proteomes" id="UP001206925">
    <property type="component" value="Unassembled WGS sequence"/>
</dbReference>
<feature type="domain" description="Apple" evidence="20">
    <location>
        <begin position="316"/>
        <end position="396"/>
    </location>
</feature>
<dbReference type="InterPro" id="IPR000719">
    <property type="entry name" value="Prot_kinase_dom"/>
</dbReference>
<dbReference type="Gene3D" id="3.50.4.10">
    <property type="entry name" value="Hepatocyte Growth Factor"/>
    <property type="match status" value="1"/>
</dbReference>
<sequence>DTIAVNQTIKDGQTIVSPQQTFELGFFSPRNASENRYLGIWFKPLASGTVAWVANRETPIKNNTGELTLHPNGVLVLRDSATNRVIWSSNTNENARNPVARLLDSGNFMIIDDDHGPEKYIWQSFDHPGDTELPGMKLGRNLERGIVTNYTSWKSVDDPSPGRFMIYMDFNGLPQIFQKHKDVIQYRLGSWNGVAFTGRPRVRPNSIYKFEYVSNEREVYIISNLINNSIHSKMRLSPEGNMGRFSWTNITKGWFFLSSPESDNCDRYALCGPYGSCNIAQSPPCGCLKGFTAKKPHQWDLADGNNGCQRNIPLDCGVGEGFRKYSSLKLPDTRQSWVDTNMTLKQCAAKCRKECNCTAYAKLDIRHGTGCVLWYDELIDMRTFPDDGQDIYIRMAALEIEKDDQKVSKSKKHVTLIVIVILFSIGLAISLGLCFLIIMKAKGRLIAPLPQDNDSLDLPLFDFPTLLRATNNLSDNNKIGEGGFGPVYKGVLEDGREVAVKRLSKRSTQGVEEFKNEVIFTSKLQHRNLVKILGCSIQGEEKLLIYEWMPNKGLDLFLFREAKKNLLNWAQRFHIINGVARGLLYLHQDSVLRIIHRDLKPANILLDHDMNPKISDFGIARSFGGNETRTNTKRVVGTFGYMSPEYAGNGIFSVKSDVFSFGVLVLEIISGKKNRQFFCHAHNHNLLGHAWILYMEGKSLELVDESIIESLPVCEVVRSIHVALLCVQNSPKDRPDMSMVVMMMSSEYQLPEPRQPGYFTEDDKFGPESLSSMQTKISNNNVTITCLDPR</sequence>
<keyword evidence="10" id="KW-0067">ATP-binding</keyword>
<evidence type="ECO:0000256" key="4">
    <source>
        <dbReference type="ARBA" id="ARBA00022527"/>
    </source>
</evidence>
<evidence type="ECO:0000256" key="17">
    <source>
        <dbReference type="SAM" id="Phobius"/>
    </source>
</evidence>
<evidence type="ECO:0000259" key="18">
    <source>
        <dbReference type="PROSITE" id="PS50011"/>
    </source>
</evidence>
<dbReference type="SUPFAM" id="SSF51110">
    <property type="entry name" value="alpha-D-mannose-specific plant lectins"/>
    <property type="match status" value="1"/>
</dbReference>
<dbReference type="PIRSF" id="PIRSF000641">
    <property type="entry name" value="SRK"/>
    <property type="match status" value="1"/>
</dbReference>
<dbReference type="PROSITE" id="PS00108">
    <property type="entry name" value="PROTEIN_KINASE_ST"/>
    <property type="match status" value="1"/>
</dbReference>
<evidence type="ECO:0000256" key="5">
    <source>
        <dbReference type="ARBA" id="ARBA00022679"/>
    </source>
</evidence>
<feature type="transmembrane region" description="Helical" evidence="17">
    <location>
        <begin position="414"/>
        <end position="438"/>
    </location>
</feature>
<evidence type="ECO:0000256" key="16">
    <source>
        <dbReference type="ARBA" id="ARBA00048679"/>
    </source>
</evidence>
<dbReference type="InterPro" id="IPR011009">
    <property type="entry name" value="Kinase-like_dom_sf"/>
</dbReference>
<comment type="catalytic activity">
    <reaction evidence="16">
        <text>L-seryl-[protein] + ATP = O-phospho-L-seryl-[protein] + ADP + H(+)</text>
        <dbReference type="Rhea" id="RHEA:17989"/>
        <dbReference type="Rhea" id="RHEA-COMP:9863"/>
        <dbReference type="Rhea" id="RHEA-COMP:11604"/>
        <dbReference type="ChEBI" id="CHEBI:15378"/>
        <dbReference type="ChEBI" id="CHEBI:29999"/>
        <dbReference type="ChEBI" id="CHEBI:30616"/>
        <dbReference type="ChEBI" id="CHEBI:83421"/>
        <dbReference type="ChEBI" id="CHEBI:456216"/>
        <dbReference type="EC" id="2.7.11.1"/>
    </reaction>
</comment>
<dbReference type="CDD" id="cd01098">
    <property type="entry name" value="PAN_AP_plant"/>
    <property type="match status" value="1"/>
</dbReference>
<dbReference type="FunFam" id="2.90.10.10:FF:000029">
    <property type="entry name" value="G-type lectin S-receptor-like serine/threonine-protein kinase"/>
    <property type="match status" value="1"/>
</dbReference>
<dbReference type="InterPro" id="IPR001245">
    <property type="entry name" value="Ser-Thr/Tyr_kinase_cat_dom"/>
</dbReference>
<dbReference type="SUPFAM" id="SSF56112">
    <property type="entry name" value="Protein kinase-like (PK-like)"/>
    <property type="match status" value="1"/>
</dbReference>
<accession>A0AAD5G4K2</accession>
<evidence type="ECO:0000313" key="21">
    <source>
        <dbReference type="EMBL" id="KAI7728022.1"/>
    </source>
</evidence>
<dbReference type="AlphaFoldDB" id="A0AAD5G4K2"/>
<keyword evidence="11 17" id="KW-1133">Transmembrane helix</keyword>
<dbReference type="SMART" id="SM00473">
    <property type="entry name" value="PAN_AP"/>
    <property type="match status" value="1"/>
</dbReference>
<keyword evidence="9" id="KW-0418">Kinase</keyword>
<evidence type="ECO:0000259" key="19">
    <source>
        <dbReference type="PROSITE" id="PS50927"/>
    </source>
</evidence>
<dbReference type="GO" id="GO:0005886">
    <property type="term" value="C:plasma membrane"/>
    <property type="evidence" value="ECO:0007669"/>
    <property type="project" value="UniProtKB-SubCell"/>
</dbReference>
<dbReference type="FunFam" id="1.10.510.10:FF:000060">
    <property type="entry name" value="G-type lectin S-receptor-like serine/threonine-protein kinase"/>
    <property type="match status" value="1"/>
</dbReference>
<protein>
    <recommendedName>
        <fullName evidence="2">non-specific serine/threonine protein kinase</fullName>
        <ecNumber evidence="2">2.7.11.1</ecNumber>
    </recommendedName>
</protein>
<dbReference type="EC" id="2.7.11.1" evidence="2"/>
<keyword evidence="13" id="KW-1015">Disulfide bond</keyword>
<dbReference type="Gene3D" id="3.30.200.20">
    <property type="entry name" value="Phosphorylase Kinase, domain 1"/>
    <property type="match status" value="1"/>
</dbReference>
<dbReference type="SMART" id="SM00220">
    <property type="entry name" value="S_TKc"/>
    <property type="match status" value="1"/>
</dbReference>
<feature type="domain" description="Protein kinase" evidence="18">
    <location>
        <begin position="473"/>
        <end position="749"/>
    </location>
</feature>
<dbReference type="InterPro" id="IPR036426">
    <property type="entry name" value="Bulb-type_lectin_dom_sf"/>
</dbReference>
<evidence type="ECO:0000313" key="22">
    <source>
        <dbReference type="Proteomes" id="UP001206925"/>
    </source>
</evidence>
<dbReference type="Gene3D" id="2.90.10.10">
    <property type="entry name" value="Bulb-type lectin domain"/>
    <property type="match status" value="1"/>
</dbReference>
<evidence type="ECO:0000256" key="8">
    <source>
        <dbReference type="ARBA" id="ARBA00022741"/>
    </source>
</evidence>
<dbReference type="PANTHER" id="PTHR27002">
    <property type="entry name" value="RECEPTOR-LIKE SERINE/THREONINE-PROTEIN KINASE SD1-8"/>
    <property type="match status" value="1"/>
</dbReference>
<evidence type="ECO:0000256" key="13">
    <source>
        <dbReference type="ARBA" id="ARBA00023157"/>
    </source>
</evidence>
<feature type="domain" description="Bulb-type lectin" evidence="19">
    <location>
        <begin position="1"/>
        <end position="123"/>
    </location>
</feature>
<dbReference type="PROSITE" id="PS50011">
    <property type="entry name" value="PROTEIN_KINASE_DOM"/>
    <property type="match status" value="1"/>
</dbReference>
<dbReference type="InterPro" id="IPR008271">
    <property type="entry name" value="Ser/Thr_kinase_AS"/>
</dbReference>
<reference evidence="21" key="1">
    <citation type="submission" date="2022-06" db="EMBL/GenBank/DDBJ databases">
        <title>Uncovering the hologenomic basis of an extraordinary plant invasion.</title>
        <authorList>
            <person name="Bieker V.C."/>
            <person name="Martin M.D."/>
            <person name="Gilbert T."/>
            <person name="Hodgins K."/>
            <person name="Battlay P."/>
            <person name="Petersen B."/>
            <person name="Wilson J."/>
        </authorList>
    </citation>
    <scope>NUCLEOTIDE SEQUENCE</scope>
    <source>
        <strain evidence="21">AA19_3_7</strain>
        <tissue evidence="21">Leaf</tissue>
    </source>
</reference>
<dbReference type="GO" id="GO:0004674">
    <property type="term" value="F:protein serine/threonine kinase activity"/>
    <property type="evidence" value="ECO:0007669"/>
    <property type="project" value="UniProtKB-KW"/>
</dbReference>
<evidence type="ECO:0000256" key="15">
    <source>
        <dbReference type="ARBA" id="ARBA00047899"/>
    </source>
</evidence>
<dbReference type="GO" id="GO:0048544">
    <property type="term" value="P:recognition of pollen"/>
    <property type="evidence" value="ECO:0007669"/>
    <property type="project" value="InterPro"/>
</dbReference>
<keyword evidence="14" id="KW-0325">Glycoprotein</keyword>
<keyword evidence="8" id="KW-0547">Nucleotide-binding</keyword>
<dbReference type="PROSITE" id="PS50927">
    <property type="entry name" value="BULB_LECTIN"/>
    <property type="match status" value="1"/>
</dbReference>